<organism evidence="2 3">
    <name type="scientific">Mycobacterium vicinigordonae</name>
    <dbReference type="NCBI Taxonomy" id="1719132"/>
    <lineage>
        <taxon>Bacteria</taxon>
        <taxon>Bacillati</taxon>
        <taxon>Actinomycetota</taxon>
        <taxon>Actinomycetes</taxon>
        <taxon>Mycobacteriales</taxon>
        <taxon>Mycobacteriaceae</taxon>
        <taxon>Mycobacterium</taxon>
    </lineage>
</organism>
<dbReference type="RefSeq" id="WP_180917352.1">
    <property type="nucleotide sequence ID" value="NZ_CP059165.1"/>
</dbReference>
<evidence type="ECO:0000256" key="1">
    <source>
        <dbReference type="SAM" id="Coils"/>
    </source>
</evidence>
<sequence>MDDRALLLDRAESERDFADAVELHAGRLTSLELLPAAENVEAEHNACPVCGSGLDVSDPTATALAERLQELRSELTLLEAAPESRRRVLIAIETEADRLRQELGAVEAAVAALDAADQTARAQREADAAKNYTRGRIGAFLEVITENAGGSLERLRRNLAMANQRVDQLLAELNPDEDREQLLSRLNIIGRTMTDLARRLELEHVENGVRLDLANLTVVTDTSNGPLPLQRIGSAANWIGYHLVTHLALHQFFVENDRPVPRFLMIDQPTQAFYPSDSAKNEGAVNDADRTAVLAMFTVMRDVVEALTPRMQVIVSDHADLADEVWFQDAVRHRWREGIRLIPTEWLGDEDEAAPSPSADES</sequence>
<dbReference type="InterPro" id="IPR022205">
    <property type="entry name" value="DUF3732"/>
</dbReference>
<feature type="coiled-coil region" evidence="1">
    <location>
        <begin position="61"/>
        <end position="116"/>
    </location>
</feature>
<dbReference type="KEGG" id="mgor:H0P51_07605"/>
<evidence type="ECO:0000313" key="3">
    <source>
        <dbReference type="Proteomes" id="UP000510682"/>
    </source>
</evidence>
<keyword evidence="3" id="KW-1185">Reference proteome</keyword>
<protein>
    <submittedName>
        <fullName evidence="2">DUF3732 domain-containing protein</fullName>
    </submittedName>
</protein>
<reference evidence="3" key="1">
    <citation type="submission" date="2020-07" db="EMBL/GenBank/DDBJ databases">
        <title>Description of Mycobacterium gordonae subsp. intergordonae subsp.nov. and Mycobacterium gordonae subsp. gordonae subsp. nov.</title>
        <authorList>
            <person name="Yu X."/>
        </authorList>
    </citation>
    <scope>NUCLEOTIDE SEQUENCE [LARGE SCALE GENOMIC DNA]</scope>
    <source>
        <strain evidence="3">24</strain>
    </source>
</reference>
<dbReference type="EMBL" id="CP059165">
    <property type="protein sequence ID" value="QLL08767.1"/>
    <property type="molecule type" value="Genomic_DNA"/>
</dbReference>
<dbReference type="Proteomes" id="UP000510682">
    <property type="component" value="Chromosome"/>
</dbReference>
<proteinExistence type="predicted"/>
<dbReference type="Pfam" id="PF12532">
    <property type="entry name" value="DUF3732"/>
    <property type="match status" value="1"/>
</dbReference>
<evidence type="ECO:0000313" key="2">
    <source>
        <dbReference type="EMBL" id="QLL08767.1"/>
    </source>
</evidence>
<reference evidence="2 3" key="2">
    <citation type="submission" date="2020-07" db="EMBL/GenBank/DDBJ databases">
        <authorList>
            <person name="Yu X."/>
        </authorList>
    </citation>
    <scope>NUCLEOTIDE SEQUENCE [LARGE SCALE GENOMIC DNA]</scope>
    <source>
        <strain evidence="3">24</strain>
    </source>
</reference>
<name>A0A7D6DZX7_9MYCO</name>
<keyword evidence="1" id="KW-0175">Coiled coil</keyword>
<dbReference type="AlphaFoldDB" id="A0A7D6DZX7"/>
<accession>A0A7D6DZX7</accession>
<gene>
    <name evidence="2" type="ORF">H0P51_07605</name>
</gene>
<reference evidence="3" key="3">
    <citation type="submission" date="2023-07" db="EMBL/GenBank/DDBJ databases">
        <title>Description of Mycobacterium gordonae subsp. intergordonae subsp.nov. and Mycobacterium gordonae subsp. gordonae subsp. nov.</title>
        <authorList>
            <person name="Huang H."/>
        </authorList>
    </citation>
    <scope>NUCLEOTIDE SEQUENCE [LARGE SCALE GENOMIC DNA]</scope>
    <source>
        <strain evidence="3">24</strain>
    </source>
</reference>